<dbReference type="InterPro" id="IPR036736">
    <property type="entry name" value="ACP-like_sf"/>
</dbReference>
<evidence type="ECO:0000313" key="8">
    <source>
        <dbReference type="EMBL" id="MDV6267917.1"/>
    </source>
</evidence>
<dbReference type="PANTHER" id="PTHR45527:SF14">
    <property type="entry name" value="PLIPASTATIN SYNTHASE SUBUNIT B"/>
    <property type="match status" value="1"/>
</dbReference>
<feature type="domain" description="Carrier" evidence="7">
    <location>
        <begin position="5222"/>
        <end position="5297"/>
    </location>
</feature>
<dbReference type="Pfam" id="PF13193">
    <property type="entry name" value="AMP-binding_C"/>
    <property type="match status" value="6"/>
</dbReference>
<protein>
    <submittedName>
        <fullName evidence="8">Non-ribosomal peptide synthase/polyketide synthase</fullName>
    </submittedName>
</protein>
<evidence type="ECO:0000256" key="4">
    <source>
        <dbReference type="ARBA" id="ARBA00022737"/>
    </source>
</evidence>
<feature type="domain" description="Carrier" evidence="7">
    <location>
        <begin position="4155"/>
        <end position="4230"/>
    </location>
</feature>
<evidence type="ECO:0000256" key="2">
    <source>
        <dbReference type="ARBA" id="ARBA00022450"/>
    </source>
</evidence>
<proteinExistence type="predicted"/>
<dbReference type="InterPro" id="IPR025110">
    <property type="entry name" value="AMP-bd_C"/>
</dbReference>
<dbReference type="CDD" id="cd17643">
    <property type="entry name" value="A_NRPS_Cytc1-like"/>
    <property type="match status" value="1"/>
</dbReference>
<dbReference type="InterPro" id="IPR045851">
    <property type="entry name" value="AMP-bd_C_sf"/>
</dbReference>
<keyword evidence="3" id="KW-0597">Phosphoprotein</keyword>
<sequence>MKSLGNGKLESGKSEVGSSPEKVQRSGAFPLSAAQLGMWFAQHLDPSVPVNIAQYVELRGALQLNVLRAACADAGREIGSAFVRIIEVDAQPFQIIDDTLDDSVGYVDVRSEADPHDAAMRWMRADRSRPVDMLADRLISATILRLEQDRYYWYTRVHHTILDGFGASTFVTRVAELYSARVEGREPTPNEASDLRDVYEVDNTYRNSHRFDTDRTFWAEKIADLDEISSLAGRSAPPTPVSRINSAALSNHVEALLARFLERVEKTTVAGTVVAAFAAYLAQMTGSEDVSLSLPVSGRTTAVLRRSGGMVSNVVPLRLRITSTTTVQELLDAVGSEMSGALRHQRYRHEDMVRDGDGPGQGGFFGPWINIMMFSTELAFGPLVGELHILSTGLIEDLGVNLYQSVGDTRTHIDFESNPNLYSASVAERNHSRFVEFLEKFISAETSRRVWDLPIASEEERKKVALWNRTGYHVLSQSITEPFERQVDRTPDATALIFEGNSLTYAEFDAKVNGLARKLIDMGVGPESLVGLAIRRSLDLMVGLYAIAKAGGAWVPVDPDHPADRTAYILDSARPVCVLTTARDQVDLPLGTRVLEIDQLDDAELDTSPVTDSDRVSPLRYSNTAYVIYTSGSTGRPKGVAVTHAAINNQLQWMNSEYHLGASDVYLQKTATTFDVSLWGFFMPLRVGATLVVATPDGHRDPMYVAAKIAEHRVTVTDFVPSMLTLFTANAPAGSCDSLRHVFVIGEALPPETATAFRELCSADLHNLYGPTEAAVSVTYYEARRSDTTSVPIGLPQWNTQAYVLDSHLRATPIGQPGELYLAGVQLARGYVGRPDLSSDRFVANPYGPAGERMYRTGDLVRRRDDGNLDYIGRTDFQVKFRGQRIELGEIETVLLAHPDVSQAVVLVVQTPTGDQLVGYIVPGPGRSVDSAALSEFAGRSLPSYMVPAALMVLEALPLNTSGKLDRAALPEPVFASAKQYREPRTDTERVVADVFADVLGVEQVGLDDDFFELGGNSLVATQVVTRVGSAMGVQLGVRELFESTTVATLAARAELLAGNVRPLAPLVAKPRPDVIPVSLAQQRMWFLNKLDPSTPVYNLPFTVRLTGTVDPAALHASVMDLLERHESLRTLYPDTDGTAQQVILPIDQVSIDLTPQRISKREVQAAAVEIAGRGFDVATEIPLRVTLFEVTATDFVLVMVLHHIAADGLSFRPLARDLLVAYSARSEHTAPAWTPLPVQYADYALWQRAALGSEDDPSSESARQIAFWRESLAGLPDQLDLPTDRPRPAVASNRGAKHHFHISERTTRKLNALARSKNASLFMVLQAAYAALLSRLSGTSDIAVGAPVGGRSDEALSDVIGMFVNTLVLRTEVDAGETFEDLLARVRESGLSAYGHADVPFERLVEVLNPARSQSRHPLFQVALTAEISGRRQLQFSGITAVATELEVPVAKFDLELMVSENPEGSDDSDVLDATFTYATDLFDASTVATFATRFVRILEAVTARPATTVGDLELLSPTEFVDLTYVASDDAMPRASLADILTAGTADPESVAVRFDGRSVTYRELDEQSSRLARALIARDIGPETTVALAFPRSYDMVRAVWAVAKTGAAYVPVDPNYPDDRVRHMLSDSTARIGLTSSEFLGQLPAATEWWALDDPSTVNLVDAQSGATVVDSERTTPLRDEHVAYLIYTSGSTGKPKGVSVTHGGLRGVRDAAQRRYGVDEESRFLHICSPSFDPSVLEWMVAFSTGATLVIVPPAIIGGPELTTLLRDEHVTHAIITPAVLGTMDAAELPELAVVSVGGDVTTPELLATWAPGREYFNGYGPTETTIISSYGHLTAGLPIDIGRPVEGMSALVLDERLHPVPVGTRGELYFAGAALARGYHDRYALTSERFVANPYSSDGSRMYRTGDVVRWTGTSREGEQGVLEYMGRSDFQVKVRGFRIELGEIDAALTAHEDVRFAVTLGREGIAGVMALVSYVQLEGDASFDAERLAGFVGESLPSYMVPSVIMALDEVPLTPVGKLDRDALPEPVFEVREFRAPTTPVEEIVAQIIADVLGVERVGLDDDFFALGGNSLVATQVTSRLGAALDTTVPVRTLFDVSSVEALAARVETHAGSGGRTALVAQTRPSSIPLSLAQQRMWFLNRYDTASAAYNITFALQLSGNLDVAAMEAAFEDVLARHEVLRTVYPDTESGPVQSILDVDNVFQGLDVVSVDTGELDDAIAAVGSTALDITVDVPIRVRLLTLSDTEHVLAIMVHHIAADGWSMAPLGRDLMIAYSARKDGIVPQWQPLSVQYADYALWQRAVLGSEDDASSLMSQQISFWSETLAGLPDRIELPADRARPDVASMRGERFAFDIAPELHVRLDSLAREHNATLFMALHAALALLLARLSGTSDISVGTPVAGRGEAALDDLVGMFVNTLVLRTEVDTSAPFTELLAASSDAALSAFAHADVPFERLVDVLAPARSQARHPLFQVVLSLQNLAQTELELPGLAVKAAEIDTTTAKFDLELSVSESIGVHGELQGIAAEFTYAADLFDSGTVEGFARRLVRILESVVAAPAVAVGDINILESSERLELTDVRGAQGISGTLAGILTDAAAVNPDAQAISYAGETITYRELDERSSQVARVLIGRGVGAEDRVAIAIPRSSDSVLALWAVAKTGAAFVPVDPTYPVDRITHMVSDSGATVGLTTEEFVSALPAGSNWITLEDPVMAAESGAPIRAEELRGVVRAENAAYVIYTSGTTGLPKGVVVDNAGVANFCAVQVERYELTADARTLHFASPSFDASVLELLMAFGAASTMVIAPTTVYGGAELAEILNSEAVTHAFITPAALASVDPAGLDALRVVVVGGEASPRALVAKWAVPLPDGSVRGFFNAYGPTESTVASNISDTLTAFDRMNIGGPVRGMSARILDDRMQPVPVGVAGELYVSGIQVARGYLGQPALTASRFVADPFGDAGDRLYRTGDVVRWIDGRAVEYVGRSDFQVKVRGFRIELGEIEAALSRCEGVAQAVAVVHTDEEFGDRLVGYVVPDAGAAIEPAAVIDSVSKFLTGYMVPDAVLVLDSIPLTTAGKTDTKALPAPAFAAKAYAAPVTAAESIVAQVFSEVLGVSPVGRDDDFFDLGGNSLIATRVAARLGEALDTTVPVRALFEASTVGALSARLEVHAGSGAVAPLVPQTRPERIPLSLAQQRMWFLNRLEPESAVNNIPVAIRIAGDLDVVALSAAVLDVIDRHEVLRTVYPDIDGVGYQEILPIADVALDLVPQPLTAAELPTAVTTSAMAGFDVSADIPLRAALYRVDEADYVLLFVVHHISTDGFSMGPLTRDVMVAYEARTRGGAPSWAPLPVQYADYTLWQRDVLGSEDDPQSTMARQIEFWTATLADAPVQLELPTDRPRPAQASGRGHAYTFDIDAATHRGMSELGRANGASLFMVVHAVFASLFARLAATDDVTIGTPVAGRGDAALDDVVGMFVNTLVLRTEVGSGVTFEDFLTQVRGTDLAAFAHADVPFERLVEVLDPERSRSRNPLFQVMLAFQNLDRVDFTLGGLEVTTFEPESESAKFDLSITVTERVGATNGDAGLHVQMVYATDLFDEATMAAMATQFIALVQALVADPSVVPSDVDIVDDVERSVLSGVSAGMTVPADYKTLVDVLDRGVAASSTDVAVVSGDLTLTYAEFDARVNRLARQLIDVGVGPDSRVALVMRRSIHQVIGVYAVLRAGAAYVPVDPEQPAERNQYIVASAAPVCVLTTDSERGDVPAGWPVLGIDTLDLQSYSPAQIRDDERRAPLRPDNMAYVLFTSGSTGRPKGVGVTHAAVVNQLSWMQATYGLAPSDVVLYKTPATFDASVWELFWPLMVGARMVIAEAGGHRDPAYLSSIIAGESVTVAQFVPSVLAAMADEFETAAPTSLRATFAGGEQLNSALAARFRALTGSDVHNLYGPTETTIQVTSHRSSDLDGDVVPLGGPAWNTGLWVLDVRMLQVPLGVTGELYVSGSQLARGYFGDVVRTAERFVAHPFSEAGERLYRTGDLVRWTRSGSLEFVGRSDFQVKLRGQRIELGEIETLLAAHDVVSLAAVAVIEDTLVAYVEPANGAVIDETELRRRLADSLPGYMVPAVFMVLGALPLNANGKVDRRALPVPAFEAAVFRAPVSSVEQAVAQVFSDVLGIEQVGLDDDFFALGGNSLIATRVMSRLGQALETKIPVRVLFDASTVEELAARIEAHVGGDGTRALTAQVRPAQVPLSLAQQRMWFLNRFDTASAVNNIPVAVRLTGELKVDALRAAITDVIARHEVLRTLYPETDGVGYQEILSPEDASIEFETVRIAEGDLQAELYAFFVEGFDVTVEVPSRARLFQLADNEFVLSFVVHHISTDGFSMGPLTRDVMTAYYARSQGQTPTWAPLPVQYADYALWQREVLGSEGEPTSVIAQQINYWSDALADLPEQLDLPSDRTRPEIATGQGANHTFVIDPQLWADVEATGQTAGATPFMVVHSALAVLLARLSATTDIAIGAPVAGRGEAQLDDLIGMFVNTLVLRTEVDPSMSFTDLLASAREVDLQAFAHADVPFERIVEALDPVRSQAHHPLFQVALTFQNLGQSALELPGLTAAAVEFDAALAKFDLQFTLEDAADAGMSGTLTYATDLFDASTAAEFADRFVSVLRGVVADPTAAVGDVDVLTSGELDRVLAWSDTGIDSGVESTLPAWFDRAAAEFGDRIAVRFGDESLTYAELSVRSNRLARRLIALGCGPETLVAVALPRSADLVVALLAVVQSGAGYLPVDPSYPSDRIEFMLADAAPVCAISWSERELVLPAGLPVVDIDAVDLTEFDGSVVTDADRVSPLRTSNVAYVIYTSGSTGRPKGVQVPHITVAKLFANTESVYGFDESDVWTMFHSYAFDFSVWELWGPLLYGGTLVVVDYVTSRSPEQFLELLAAERVTVLNQTPSAFYQLAEADRLASESGQAAELSLRWVVFGGEALELRRLSDWYGRRGDSAPTLVNMYGITETTVHVSHRVLDAAMAADASASVVGQAISGLQVFVLDTRLTPVPVGVAGEMYVAGVQLARGYLGQQGLTSTRFVANPFNAGEVLYRTGDVASWNSAGDLEYLGRADDQVKIRGFRIEIGEIESAVLADVSVAQTAVVVREDSPGDQRLVAYVVPAAGVSVSIDDLRVSVGSLLPEYMVPSAFVVLDAIPLTVNGKLDRRALPAPSLQVAVFRAPTSVVEEVVAQTFADVLGVERVGLDDDFFALGGNSLIATQVTSRLGQALDAAVSVRELFEASTVEGLAARLGSHVGGGSRAALTAQDRPAQVPLSFAQQRMWFLNQLDRESAANNIPMAITLTGELDQAALYDAVMDLLKRHEVLRTVYPEVDGIGYQRILPAAAVPVNLAPVQLEASDIVAAVTDFVSSGFDVTAEVPLRAKLFQLAEDSFVLAIVIHHISTDGFSMGPLIRDVMTAYYARSQGQTPTWAPLPVQYADYALWQRGVLGSESDTESVLAEQIGYWAKALDGVPDQITLPSDRARPAVFTGRGATYSFPISADVHRELAAVGREHQASLFMVMHSALATLLARLSGTTDIAVGTPVAGRGEAQLDDLIGMFVNTLVLRTEVDPGIRFLDLLTSARESDLAAFAHADVPFERLVEVLDPVRSQAHNPLFQVALAFQNLGQNHLTLPGLDITEFDIAETVAKFDLQLTLVEAADGHGMTATFTYATDLFDEGTVVSFAERLTRILEAVAVDATQAVGDINILEAPERIELTSRRASSGIEPKPLADILAETALQYPSNEALRYQDRSMTYAEVDEWSSRLARVLIARGLGAEDLVAVSIPRSIESVLLVWAVSKTGAAVVPIDPHYPADRIAHMVSDSGVSVGLTLEAELAGLTDTVEWLAIDSAACAELMAAQDSSPIREDERVRPVLPAHPAWVIYTSGTTGLPKGVVATGAGLASFSATQAQHYLVTPNSRTLHFASPSFDASMLELFLAVATGAAMVIVPTSIFGGDELTALFKSERVTHAFITPAALASMDPSGLNDLEVVGVGGEAYSPELMAKWADQPNRRRTFLNVYGPTETTIVTNVSVPLMPGDRMTIGGTIGDMAAFVLDTRLQPVPVGVAGELYLSGPQVTRGYHRRPGLSADRFVANPHGLPGERMYRTGDVVRWTDQYQVEYVGRNDFQVKIRGFRIELGEIDAALTAHSDVEFAATMGTTLASGAPALVSYVFVGKESAVSSADLSEFVSRTLPAHMVPASIMVLTDMPLTPAGKLDRKALPDPVFEVKEFRAPTTEMERILSEVFADVLGLDQIGTDDSFFAQGGDSIMSIQLVSRAKARGVLFTPKDVFENKTVAELAEVAVFGSDADAITVLAEIEGGGIGWMPLTPIKRFMFERPGSYQRFNQLLTLELPLGIDRTGVVETLTAVIDHHDMFRSRLVNDQRGPGMAVSAPGTVDVDGSVRRVQVDPAIADTELTAIASGALDDALGRLDPAAGVMAQFVWIDFGDTRTGRLIVAAHHLIVDGVSWRIIVPDLISAWAQRSGGSVPVLEPTGTSMRTWAHSLAAESRSDKRLAELPRWRKTLSTPDPILGSRAFDPSVDVAATVERVRVEVPTDVTETLLTTLPEMFRGGANDGLLAGLALALVRWRRDRGIDTEAALLQLEGHGREEGVVPGADLSRTVGWFTAAFPVALDLAGIDIDDAFDAGVGAGAAIKAVKEQLLAAPDKGVGYGLLRYVNDDTRTELSKLSSGQVSFNYLGRIVAEDIPAAAQGLGWIPARDFSDVAAPEDPDMPANKVVDINAIVNDGPDGAVLEASFAFPNGLLSATEVQALADLWVGALTALAQHAQAVGAGGLTPSDVPLVTLTQQDLDGFEQRFPAVQDVWPLAPLQSGLLFHAVMAESTVDLYSVQMVLSLSGRVDADRLHAAAQAIIDRHPNLRTAFVVDGTGTPVQVVLGDIDVPWRELDLTTIADSEERRGELDRILAEDQATHFDMSNPPLIKFTLIKIAASEYRLVVANHHIILDGWSMPLLLQTLLGHYAMRGNIPAQTRALSYRNYLAWLVQQDRSVSMDAWAKALGGVEEPTLLAPTVAGQEFSALSQKLQISLSESVTATLTGLASRTGVTANTIVQAAWAILLGRMTGRQDIVFGATVSGRPPQLDSVEKMVGLFINTLPVRVQLDLAESVEALLSRVQIEQAGLLDHHYLGLTDVQSAAGVGGLFDTLVIFESYPVDRDGLAAQAEFLDGMVIDDVASDDSTNYPLTLLIGLDDQLHLTLRYLPDFFDESYAQALLGRLETLLTEIGETPSTAVGDIEIMTAPERALVLDTWNDTSHPVVGGLLLDGFDSVVGVSSGSRAVVCGDEVLSYGEFDERVNRLARYLIGLGVGPESLVGLAVRRSVDLLVGLYAIVRAGGAWVPLDPDAPSSRNEYVLDSADPVCVVSTERDGFTASGRRVVCVDVVDVSGFSGARVSDVDRLSPLRASNTAYVIFTSGSTGRPKGVAVSHAAIVNQLEFMQGEYVLSAADVYLQKTATTFDVSLWGFFMPLRVGAVLVLASADGHRDPGYLASVIDEQGVSVTDFVPTMLSTFSSLVDPGLLGSLRDVLVIGEALPVEAVREFGLVSSARLHNLYGPTEAAVSFTFADVTGAGSGSVVSIGVPEWNCRVFVLDSR</sequence>
<dbReference type="CDD" id="cd17646">
    <property type="entry name" value="A_NRPS_AB3403-like"/>
    <property type="match status" value="2"/>
</dbReference>
<organism evidence="8 9">
    <name type="scientific">Rhodococcus globerulus</name>
    <dbReference type="NCBI Taxonomy" id="33008"/>
    <lineage>
        <taxon>Bacteria</taxon>
        <taxon>Bacillati</taxon>
        <taxon>Actinomycetota</taxon>
        <taxon>Actinomycetes</taxon>
        <taxon>Mycobacteriales</taxon>
        <taxon>Nocardiaceae</taxon>
        <taxon>Rhodococcus</taxon>
    </lineage>
</organism>
<dbReference type="Gene3D" id="3.30.559.30">
    <property type="entry name" value="Nonribosomal peptide synthetase, condensation domain"/>
    <property type="match status" value="8"/>
</dbReference>
<dbReference type="PROSITE" id="PS50075">
    <property type="entry name" value="CARRIER"/>
    <property type="match status" value="6"/>
</dbReference>
<keyword evidence="9" id="KW-1185">Reference proteome</keyword>
<dbReference type="PROSITE" id="PS00455">
    <property type="entry name" value="AMP_BINDING"/>
    <property type="match status" value="7"/>
</dbReference>
<feature type="domain" description="Carrier" evidence="7">
    <location>
        <begin position="983"/>
        <end position="1058"/>
    </location>
</feature>
<dbReference type="InterPro" id="IPR010071">
    <property type="entry name" value="AA_adenyl_dom"/>
</dbReference>
<keyword evidence="4" id="KW-0677">Repeat</keyword>
<dbReference type="InterPro" id="IPR001242">
    <property type="entry name" value="Condensation_dom"/>
</dbReference>
<dbReference type="Gene3D" id="3.30.559.10">
    <property type="entry name" value="Chloramphenicol acetyltransferase-like domain"/>
    <property type="match status" value="8"/>
</dbReference>
<evidence type="ECO:0000313" key="9">
    <source>
        <dbReference type="Proteomes" id="UP001185927"/>
    </source>
</evidence>
<dbReference type="PROSITE" id="PS00012">
    <property type="entry name" value="PHOSPHOPANTETHEINE"/>
    <property type="match status" value="4"/>
</dbReference>
<dbReference type="NCBIfam" id="TIGR01720">
    <property type="entry name" value="NRPS-para261"/>
    <property type="match status" value="1"/>
</dbReference>
<feature type="non-terminal residue" evidence="8">
    <location>
        <position position="7653"/>
    </location>
</feature>
<dbReference type="Gene3D" id="3.40.50.980">
    <property type="match status" value="14"/>
</dbReference>
<dbReference type="Proteomes" id="UP001185927">
    <property type="component" value="Unassembled WGS sequence"/>
</dbReference>
<dbReference type="InterPro" id="IPR020806">
    <property type="entry name" value="PKS_PP-bd"/>
</dbReference>
<feature type="domain" description="Carrier" evidence="7">
    <location>
        <begin position="3099"/>
        <end position="3174"/>
    </location>
</feature>
<gene>
    <name evidence="8" type="ORF">R3Q16_15005</name>
</gene>
<dbReference type="InterPro" id="IPR010060">
    <property type="entry name" value="NRPS_synth"/>
</dbReference>
<feature type="domain" description="Carrier" evidence="7">
    <location>
        <begin position="6277"/>
        <end position="6351"/>
    </location>
</feature>
<feature type="domain" description="Carrier" evidence="7">
    <location>
        <begin position="2043"/>
        <end position="2118"/>
    </location>
</feature>
<evidence type="ECO:0000256" key="1">
    <source>
        <dbReference type="ARBA" id="ARBA00001957"/>
    </source>
</evidence>
<dbReference type="SMART" id="SM00823">
    <property type="entry name" value="PKS_PP"/>
    <property type="match status" value="6"/>
</dbReference>
<dbReference type="InterPro" id="IPR023213">
    <property type="entry name" value="CAT-like_dom_sf"/>
</dbReference>
<dbReference type="NCBIfam" id="NF004282">
    <property type="entry name" value="PRK05691.1"/>
    <property type="match status" value="6"/>
</dbReference>
<name>A0ABU4BUN2_RHOGO</name>
<dbReference type="SUPFAM" id="SSF47336">
    <property type="entry name" value="ACP-like"/>
    <property type="match status" value="6"/>
</dbReference>
<keyword evidence="2" id="KW-0596">Phosphopantetheine</keyword>
<dbReference type="NCBIfam" id="NF003417">
    <property type="entry name" value="PRK04813.1"/>
    <property type="match status" value="7"/>
</dbReference>
<dbReference type="Gene3D" id="1.10.1200.10">
    <property type="entry name" value="ACP-like"/>
    <property type="match status" value="6"/>
</dbReference>
<dbReference type="EMBL" id="JAWLKB010000006">
    <property type="protein sequence ID" value="MDV6267917.1"/>
    <property type="molecule type" value="Genomic_DNA"/>
</dbReference>
<dbReference type="Gene3D" id="2.30.38.10">
    <property type="entry name" value="Luciferase, Domain 3"/>
    <property type="match status" value="6"/>
</dbReference>
<keyword evidence="5" id="KW-0045">Antibiotic biosynthesis</keyword>
<dbReference type="RefSeq" id="WP_317542233.1">
    <property type="nucleotide sequence ID" value="NZ_JAWLKB010000006.1"/>
</dbReference>
<dbReference type="Gene3D" id="3.30.300.30">
    <property type="match status" value="6"/>
</dbReference>
<comment type="cofactor">
    <cofactor evidence="1">
        <name>pantetheine 4'-phosphate</name>
        <dbReference type="ChEBI" id="CHEBI:47942"/>
    </cofactor>
</comment>
<accession>A0ABU4BUN2</accession>
<dbReference type="PANTHER" id="PTHR45527">
    <property type="entry name" value="NONRIBOSOMAL PEPTIDE SYNTHETASE"/>
    <property type="match status" value="1"/>
</dbReference>
<dbReference type="SUPFAM" id="SSF52777">
    <property type="entry name" value="CoA-dependent acyltransferases"/>
    <property type="match status" value="16"/>
</dbReference>
<comment type="caution">
    <text evidence="8">The sequence shown here is derived from an EMBL/GenBank/DDBJ whole genome shotgun (WGS) entry which is preliminary data.</text>
</comment>
<dbReference type="CDD" id="cd19540">
    <property type="entry name" value="LCL_NRPS-like"/>
    <property type="match status" value="5"/>
</dbReference>
<evidence type="ECO:0000256" key="5">
    <source>
        <dbReference type="ARBA" id="ARBA00023194"/>
    </source>
</evidence>
<dbReference type="InterPro" id="IPR020845">
    <property type="entry name" value="AMP-binding_CS"/>
</dbReference>
<dbReference type="InterPro" id="IPR006162">
    <property type="entry name" value="Ppantetheine_attach_site"/>
</dbReference>
<dbReference type="NCBIfam" id="TIGR01733">
    <property type="entry name" value="AA-adenyl-dom"/>
    <property type="match status" value="6"/>
</dbReference>
<evidence type="ECO:0000259" key="7">
    <source>
        <dbReference type="PROSITE" id="PS50075"/>
    </source>
</evidence>
<reference evidence="8 9" key="1">
    <citation type="submission" date="2023-10" db="EMBL/GenBank/DDBJ databases">
        <title>Development of a sustainable strategy for remediation of hydrocarbon-contaminated territories based on the waste exchange concept.</title>
        <authorList>
            <person name="Krivoruchko A."/>
        </authorList>
    </citation>
    <scope>NUCLEOTIDE SEQUENCE [LARGE SCALE GENOMIC DNA]</scope>
    <source>
        <strain evidence="8 9">IEGM 1203</strain>
    </source>
</reference>
<dbReference type="CDD" id="cd19543">
    <property type="entry name" value="DCL_NRPS"/>
    <property type="match status" value="1"/>
</dbReference>
<dbReference type="Pfam" id="PF00501">
    <property type="entry name" value="AMP-binding"/>
    <property type="match status" value="7"/>
</dbReference>
<dbReference type="Pfam" id="PF00550">
    <property type="entry name" value="PP-binding"/>
    <property type="match status" value="6"/>
</dbReference>
<dbReference type="SUPFAM" id="SSF56801">
    <property type="entry name" value="Acetyl-CoA synthetase-like"/>
    <property type="match status" value="7"/>
</dbReference>
<evidence type="ECO:0000256" key="3">
    <source>
        <dbReference type="ARBA" id="ARBA00022553"/>
    </source>
</evidence>
<dbReference type="Pfam" id="PF00668">
    <property type="entry name" value="Condensation"/>
    <property type="match status" value="8"/>
</dbReference>
<feature type="region of interest" description="Disordered" evidence="6">
    <location>
        <begin position="1"/>
        <end position="23"/>
    </location>
</feature>
<dbReference type="InterPro" id="IPR009081">
    <property type="entry name" value="PP-bd_ACP"/>
</dbReference>
<evidence type="ECO:0000256" key="6">
    <source>
        <dbReference type="SAM" id="MobiDB-lite"/>
    </source>
</evidence>
<dbReference type="InterPro" id="IPR000873">
    <property type="entry name" value="AMP-dep_synth/lig_dom"/>
</dbReference>